<reference evidence="3" key="1">
    <citation type="submission" date="2016-12" db="EMBL/GenBank/DDBJ databases">
        <authorList>
            <person name="Meng X."/>
        </authorList>
    </citation>
    <scope>NUCLEOTIDE SEQUENCE [LARGE SCALE GENOMIC DNA]</scope>
    <source>
        <strain evidence="3">DSM 20732</strain>
    </source>
</reference>
<dbReference type="STRING" id="52770.BSZ40_09315"/>
<dbReference type="InParanoid" id="A0A1Q5PU55"/>
<sequence length="75" mass="8509">MGEPNRVQQLRQRVLIFRVLGVIFVGIALVQLFTRALPLWGYLVAAVIFLGYAVIVGMPADRELRRLRKSGQDSR</sequence>
<accession>A0A1Q5PU55</accession>
<gene>
    <name evidence="2" type="ORF">BSZ40_09315</name>
</gene>
<protein>
    <submittedName>
        <fullName evidence="2">Uncharacterized protein</fullName>
    </submittedName>
</protein>
<evidence type="ECO:0000313" key="3">
    <source>
        <dbReference type="Proteomes" id="UP000185612"/>
    </source>
</evidence>
<keyword evidence="3" id="KW-1185">Reference proteome</keyword>
<evidence type="ECO:0000256" key="1">
    <source>
        <dbReference type="SAM" id="Phobius"/>
    </source>
</evidence>
<proteinExistence type="predicted"/>
<feature type="transmembrane region" description="Helical" evidence="1">
    <location>
        <begin position="39"/>
        <end position="60"/>
    </location>
</feature>
<dbReference type="AlphaFoldDB" id="A0A1Q5PU55"/>
<dbReference type="RefSeq" id="WP_073825628.1">
    <property type="nucleotide sequence ID" value="NZ_MQVS01000010.1"/>
</dbReference>
<keyword evidence="1" id="KW-0812">Transmembrane</keyword>
<dbReference type="Proteomes" id="UP000185612">
    <property type="component" value="Unassembled WGS sequence"/>
</dbReference>
<keyword evidence="1" id="KW-1133">Transmembrane helix</keyword>
<evidence type="ECO:0000313" key="2">
    <source>
        <dbReference type="EMBL" id="OKL51094.1"/>
    </source>
</evidence>
<comment type="caution">
    <text evidence="2">The sequence shown here is derived from an EMBL/GenBank/DDBJ whole genome shotgun (WGS) entry which is preliminary data.</text>
</comment>
<organism evidence="2 3">
    <name type="scientific">Buchananella hordeovulneris</name>
    <dbReference type="NCBI Taxonomy" id="52770"/>
    <lineage>
        <taxon>Bacteria</taxon>
        <taxon>Bacillati</taxon>
        <taxon>Actinomycetota</taxon>
        <taxon>Actinomycetes</taxon>
        <taxon>Actinomycetales</taxon>
        <taxon>Actinomycetaceae</taxon>
        <taxon>Buchananella</taxon>
    </lineage>
</organism>
<feature type="transmembrane region" description="Helical" evidence="1">
    <location>
        <begin position="15"/>
        <end position="33"/>
    </location>
</feature>
<keyword evidence="1" id="KW-0472">Membrane</keyword>
<dbReference type="EMBL" id="MQVS01000010">
    <property type="protein sequence ID" value="OKL51094.1"/>
    <property type="molecule type" value="Genomic_DNA"/>
</dbReference>
<name>A0A1Q5PU55_9ACTO</name>